<dbReference type="PROSITE" id="PS50053">
    <property type="entry name" value="UBIQUITIN_2"/>
    <property type="match status" value="1"/>
</dbReference>
<protein>
    <submittedName>
        <fullName evidence="3 4">Small ubiquitin-related modifier 1-like</fullName>
    </submittedName>
</protein>
<dbReference type="InterPro" id="IPR022617">
    <property type="entry name" value="Rad60/SUMO-like_dom"/>
</dbReference>
<proteinExistence type="predicted"/>
<name>A0A6J0MVI5_RAPSA</name>
<dbReference type="Proteomes" id="UP000504610">
    <property type="component" value="Chromosome 3"/>
</dbReference>
<keyword evidence="2" id="KW-1185">Reference proteome</keyword>
<organism evidence="2 3">
    <name type="scientific">Raphanus sativus</name>
    <name type="common">Radish</name>
    <name type="synonym">Raphanus raphanistrum var. sativus</name>
    <dbReference type="NCBI Taxonomy" id="3726"/>
    <lineage>
        <taxon>Eukaryota</taxon>
        <taxon>Viridiplantae</taxon>
        <taxon>Streptophyta</taxon>
        <taxon>Embryophyta</taxon>
        <taxon>Tracheophyta</taxon>
        <taxon>Spermatophyta</taxon>
        <taxon>Magnoliopsida</taxon>
        <taxon>eudicotyledons</taxon>
        <taxon>Gunneridae</taxon>
        <taxon>Pentapetalae</taxon>
        <taxon>rosids</taxon>
        <taxon>malvids</taxon>
        <taxon>Brassicales</taxon>
        <taxon>Brassicaceae</taxon>
        <taxon>Brassiceae</taxon>
        <taxon>Raphanus</taxon>
    </lineage>
</organism>
<dbReference type="PANTHER" id="PTHR10562">
    <property type="entry name" value="SMALL UBIQUITIN-RELATED MODIFIER"/>
    <property type="match status" value="1"/>
</dbReference>
<evidence type="ECO:0000313" key="4">
    <source>
        <dbReference type="RefSeq" id="XP_056856433.1"/>
    </source>
</evidence>
<gene>
    <name evidence="3" type="primary">LOC108847173</name>
    <name evidence="4" type="synonym">LOC130505838</name>
</gene>
<dbReference type="RefSeq" id="XP_056856433.1">
    <property type="nucleotide sequence ID" value="XM_057000453.1"/>
</dbReference>
<reference evidence="2" key="1">
    <citation type="journal article" date="2019" name="Database">
        <title>The radish genome database (RadishGD): an integrated information resource for radish genomics.</title>
        <authorList>
            <person name="Yu H.J."/>
            <person name="Baek S."/>
            <person name="Lee Y.J."/>
            <person name="Cho A."/>
            <person name="Mun J.H."/>
        </authorList>
    </citation>
    <scope>NUCLEOTIDE SEQUENCE [LARGE SCALE GENOMIC DNA]</scope>
    <source>
        <strain evidence="2">cv. WK10039</strain>
    </source>
</reference>
<dbReference type="OrthoDB" id="442921at2759"/>
<reference evidence="3 4" key="2">
    <citation type="submission" date="2025-04" db="UniProtKB">
        <authorList>
            <consortium name="RefSeq"/>
        </authorList>
    </citation>
    <scope>IDENTIFICATION</scope>
    <source>
        <tissue evidence="3 4">Leaf</tissue>
    </source>
</reference>
<dbReference type="RefSeq" id="XP_018475863.1">
    <property type="nucleotide sequence ID" value="XM_018620361.2"/>
</dbReference>
<dbReference type="GeneID" id="108847173"/>
<dbReference type="SUPFAM" id="SSF54236">
    <property type="entry name" value="Ubiquitin-like"/>
    <property type="match status" value="1"/>
</dbReference>
<dbReference type="AlphaFoldDB" id="A0A6J0MVI5"/>
<evidence type="ECO:0000259" key="1">
    <source>
        <dbReference type="PROSITE" id="PS50053"/>
    </source>
</evidence>
<dbReference type="InterPro" id="IPR000626">
    <property type="entry name" value="Ubiquitin-like_dom"/>
</dbReference>
<dbReference type="KEGG" id="rsz:108847173"/>
<dbReference type="InterPro" id="IPR029071">
    <property type="entry name" value="Ubiquitin-like_domsf"/>
</dbReference>
<evidence type="ECO:0000313" key="3">
    <source>
        <dbReference type="RefSeq" id="XP_018475863.1"/>
    </source>
</evidence>
<evidence type="ECO:0000313" key="2">
    <source>
        <dbReference type="Proteomes" id="UP000504610"/>
    </source>
</evidence>
<feature type="domain" description="Ubiquitin-like" evidence="1">
    <location>
        <begin position="17"/>
        <end position="94"/>
    </location>
</feature>
<dbReference type="Gene3D" id="3.10.20.90">
    <property type="entry name" value="Phosphatidylinositol 3-kinase Catalytic Subunit, Chain A, domain 1"/>
    <property type="match status" value="1"/>
</dbReference>
<dbReference type="Pfam" id="PF11976">
    <property type="entry name" value="Rad60-SLD"/>
    <property type="match status" value="1"/>
</dbReference>
<sequence>MSAAQEDDKKPGDEGEAQIILKVKAQDRFEASFRMKRSAQLIKLMNASCERFCVDFNSFVFFFDGCRLLAGQTPDDLDMKDGDEIEAVLNLRGGP</sequence>
<accession>A0A6J0MVI5</accession>
<dbReference type="KEGG" id="rsz:130505838"/>